<proteinExistence type="predicted"/>
<keyword evidence="2" id="KW-1185">Reference proteome</keyword>
<name>A0ABP2X515_CHLPS</name>
<comment type="caution">
    <text evidence="1">The sequence shown here is derived from an EMBL/GenBank/DDBJ whole genome shotgun (WGS) entry which is preliminary data.</text>
</comment>
<evidence type="ECO:0000313" key="1">
    <source>
        <dbReference type="EMBL" id="EPJ29160.1"/>
    </source>
</evidence>
<reference evidence="1 2" key="1">
    <citation type="submission" date="2013-04" db="EMBL/GenBank/DDBJ databases">
        <title>Genome sequence of Chlamydia psittaci 99DC5.</title>
        <authorList>
            <person name="Huot-Creasy H."/>
            <person name="McCracken C.L."/>
            <person name="Humphries M."/>
            <person name="Sachse K."/>
            <person name="Laroucau K."/>
            <person name="Bavoil P."/>
            <person name="Myers G.S."/>
        </authorList>
    </citation>
    <scope>NUCLEOTIDE SEQUENCE [LARGE SCALE GENOMIC DNA]</scope>
    <source>
        <strain evidence="1 2">99DC5</strain>
    </source>
</reference>
<feature type="non-terminal residue" evidence="1">
    <location>
        <position position="42"/>
    </location>
</feature>
<sequence length="42" mass="5115">MMKLRLTPRILPNFTDHHRPVLSNTLLTRHLFCLLFNRTYHP</sequence>
<evidence type="ECO:0000313" key="2">
    <source>
        <dbReference type="Proteomes" id="UP000014627"/>
    </source>
</evidence>
<dbReference type="Proteomes" id="UP000014627">
    <property type="component" value="Unassembled WGS sequence"/>
</dbReference>
<organism evidence="1 2">
    <name type="scientific">Chlamydia psittaci 99DC5</name>
    <dbReference type="NCBI Taxonomy" id="1112251"/>
    <lineage>
        <taxon>Bacteria</taxon>
        <taxon>Pseudomonadati</taxon>
        <taxon>Chlamydiota</taxon>
        <taxon>Chlamydiia</taxon>
        <taxon>Chlamydiales</taxon>
        <taxon>Chlamydiaceae</taxon>
        <taxon>Chlamydia/Chlamydophila group</taxon>
        <taxon>Chlamydia</taxon>
    </lineage>
</organism>
<gene>
    <name evidence="1" type="ORF">CP99DC5_1167A</name>
</gene>
<dbReference type="EMBL" id="ATLC01000037">
    <property type="protein sequence ID" value="EPJ29160.1"/>
    <property type="molecule type" value="Genomic_DNA"/>
</dbReference>
<protein>
    <submittedName>
        <fullName evidence="1">Cytochrome b</fullName>
    </submittedName>
</protein>
<accession>A0ABP2X515</accession>